<protein>
    <recommendedName>
        <fullName evidence="7">Aspartate--tRNA(Asp/Asn) ligase</fullName>
        <ecNumber evidence="7">6.1.1.23</ecNumber>
    </recommendedName>
    <alternativeName>
        <fullName evidence="7">Aspartyl-tRNA synthetase</fullName>
        <shortName evidence="7">AspRS</shortName>
    </alternativeName>
    <alternativeName>
        <fullName evidence="7">Non-discriminating aspartyl-tRNA synthetase</fullName>
        <shortName evidence="7">ND-AspRS</shortName>
    </alternativeName>
</protein>
<dbReference type="InterPro" id="IPR006195">
    <property type="entry name" value="aa-tRNA-synth_II"/>
</dbReference>
<keyword evidence="2 7" id="KW-0436">Ligase</keyword>
<dbReference type="RefSeq" id="WP_089255832.1">
    <property type="nucleotide sequence ID" value="NZ_FZPH01000033.1"/>
</dbReference>
<feature type="site" description="Important for tRNA non-discrimination" evidence="7">
    <location>
        <position position="76"/>
    </location>
</feature>
<organism evidence="9 10">
    <name type="scientific">Asanoa hainanensis</name>
    <dbReference type="NCBI Taxonomy" id="560556"/>
    <lineage>
        <taxon>Bacteria</taxon>
        <taxon>Bacillati</taxon>
        <taxon>Actinomycetota</taxon>
        <taxon>Actinomycetes</taxon>
        <taxon>Micromonosporales</taxon>
        <taxon>Micromonosporaceae</taxon>
        <taxon>Asanoa</taxon>
    </lineage>
</organism>
<evidence type="ECO:0000313" key="10">
    <source>
        <dbReference type="Proteomes" id="UP000198362"/>
    </source>
</evidence>
<dbReference type="InterPro" id="IPR004365">
    <property type="entry name" value="NA-bd_OB_tRNA"/>
</dbReference>
<dbReference type="NCBIfam" id="NF001750">
    <property type="entry name" value="PRK00476.1"/>
    <property type="match status" value="1"/>
</dbReference>
<dbReference type="GO" id="GO:0005737">
    <property type="term" value="C:cytoplasm"/>
    <property type="evidence" value="ECO:0007669"/>
    <property type="project" value="UniProtKB-SubCell"/>
</dbReference>
<dbReference type="Proteomes" id="UP000198362">
    <property type="component" value="Unassembled WGS sequence"/>
</dbReference>
<comment type="similarity">
    <text evidence="1 7">Belongs to the class-II aminoacyl-tRNA synthetase family. Type 1 subfamily.</text>
</comment>
<sequence length="601" mass="65566">MIRTHDAGSLRATDAGSAVTLAGWVARRRDHGGVIFVDLRDASGVVQVVFREEDAHHLRNEYCVRVEGDVAARPAGNENPELPTGAIEVNATVLEVLSEAAPLPLPVDDNIDAGDDIRLRHRYLDLRRSGPSNALKLRSKANQIARRVLHDRDFNEIETPTLTRSTPEGARDFLVPVRLQPGSWYALPQSPQLFKQLLMVAGMERYYQIARCYRDEDFRADRQPEFTQLDIEMSFITQDDVIDLGEAIVGALWEELAGHRIDRPIPRITWHDAMARYGSDKPDLRYGVELTELTDYLRGTEFRVFAGAIEAGGYVGAVVMPGGAAQSRKELDGWQDWAKARGARGLAYVVLDAETGEARGPVAKNLSAGHLEGLADAVGAKPGDAIFFAAAAEAREAQELLGAARIEIAKRAGLADPDAWAFCWVTDAPMFEKDDEGGWTAVHHPFTSPNAEWMDRFEEAPDRALAYAYDIVCNGNEIGGGSVRIHRGDVQRRVFTLLGITDDEAADKFGFLLEAFKYGPPPHGGIAFGWDRVCMLLAGADSIREVIAFPKTRGGYDPLTGAPTPITGQQRLEAGVDAKPKPAPAAHVGTAGVAVPVEHTP</sequence>
<dbReference type="InterPro" id="IPR047089">
    <property type="entry name" value="Asp-tRNA-ligase_1_N"/>
</dbReference>
<feature type="binding site" evidence="7">
    <location>
        <position position="443"/>
    </location>
    <ligand>
        <name>L-aspartate</name>
        <dbReference type="ChEBI" id="CHEBI:29991"/>
    </ligand>
</feature>
<comment type="function">
    <text evidence="7">Aspartyl-tRNA synthetase with relaxed tRNA specificity since it is able to aspartylate not only its cognate tRNA(Asp) but also tRNA(Asn). Reaction proceeds in two steps: L-aspartate is first activated by ATP to form Asp-AMP and then transferred to the acceptor end of tRNA(Asp/Asn).</text>
</comment>
<dbReference type="CDD" id="cd04317">
    <property type="entry name" value="EcAspRS_like_N"/>
    <property type="match status" value="1"/>
</dbReference>
<proteinExistence type="inferred from homology"/>
<keyword evidence="7" id="KW-0963">Cytoplasm</keyword>
<dbReference type="HAMAP" id="MF_00044">
    <property type="entry name" value="Asp_tRNA_synth_type1"/>
    <property type="match status" value="1"/>
</dbReference>
<reference evidence="9 10" key="1">
    <citation type="submission" date="2017-06" db="EMBL/GenBank/DDBJ databases">
        <authorList>
            <person name="Kim H.J."/>
            <person name="Triplett B.A."/>
        </authorList>
    </citation>
    <scope>NUCLEOTIDE SEQUENCE [LARGE SCALE GENOMIC DNA]</scope>
    <source>
        <strain evidence="9 10">CGMCC 4.5593</strain>
    </source>
</reference>
<dbReference type="Gene3D" id="3.30.1360.30">
    <property type="entry name" value="GAD-like domain"/>
    <property type="match status" value="1"/>
</dbReference>
<evidence type="ECO:0000313" key="9">
    <source>
        <dbReference type="EMBL" id="SNT66128.1"/>
    </source>
</evidence>
<dbReference type="InterPro" id="IPR045864">
    <property type="entry name" value="aa-tRNA-synth_II/BPL/LPL"/>
</dbReference>
<feature type="site" description="Important for tRNA non-discrimination" evidence="7">
    <location>
        <position position="31"/>
    </location>
</feature>
<feature type="binding site" evidence="7">
    <location>
        <position position="484"/>
    </location>
    <ligand>
        <name>L-aspartate</name>
        <dbReference type="ChEBI" id="CHEBI:29991"/>
    </ligand>
</feature>
<dbReference type="GO" id="GO:0005524">
    <property type="term" value="F:ATP binding"/>
    <property type="evidence" value="ECO:0007669"/>
    <property type="project" value="UniProtKB-UniRule"/>
</dbReference>
<dbReference type="InterPro" id="IPR047090">
    <property type="entry name" value="AspRS_core"/>
</dbReference>
<accession>A0A239PHQ3</accession>
<dbReference type="PANTHER" id="PTHR22594:SF5">
    <property type="entry name" value="ASPARTATE--TRNA LIGASE, MITOCHONDRIAL"/>
    <property type="match status" value="1"/>
</dbReference>
<dbReference type="Gene3D" id="3.30.930.10">
    <property type="entry name" value="Bira Bifunctional Protein, Domain 2"/>
    <property type="match status" value="1"/>
</dbReference>
<dbReference type="Pfam" id="PF02938">
    <property type="entry name" value="GAD"/>
    <property type="match status" value="1"/>
</dbReference>
<keyword evidence="10" id="KW-1185">Reference proteome</keyword>
<feature type="region of interest" description="Aspartate" evidence="7">
    <location>
        <begin position="192"/>
        <end position="195"/>
    </location>
</feature>
<dbReference type="SUPFAM" id="SSF50249">
    <property type="entry name" value="Nucleic acid-binding proteins"/>
    <property type="match status" value="1"/>
</dbReference>
<dbReference type="PRINTS" id="PR01042">
    <property type="entry name" value="TRNASYNTHASP"/>
</dbReference>
<evidence type="ECO:0000259" key="8">
    <source>
        <dbReference type="PROSITE" id="PS50862"/>
    </source>
</evidence>
<evidence type="ECO:0000256" key="7">
    <source>
        <dbReference type="HAMAP-Rule" id="MF_00044"/>
    </source>
</evidence>
<dbReference type="PROSITE" id="PS50862">
    <property type="entry name" value="AA_TRNA_LIGASE_II"/>
    <property type="match status" value="1"/>
</dbReference>
<dbReference type="InterPro" id="IPR004115">
    <property type="entry name" value="GAD-like_sf"/>
</dbReference>
<feature type="binding site" evidence="7">
    <location>
        <begin position="214"/>
        <end position="216"/>
    </location>
    <ligand>
        <name>ATP</name>
        <dbReference type="ChEBI" id="CHEBI:30616"/>
    </ligand>
</feature>
<dbReference type="CDD" id="cd00777">
    <property type="entry name" value="AspRS_core"/>
    <property type="match status" value="1"/>
</dbReference>
<gene>
    <name evidence="7" type="primary">aspS</name>
    <name evidence="9" type="ORF">SAMN05421812_1335</name>
</gene>
<dbReference type="OrthoDB" id="9802326at2"/>
<dbReference type="InterPro" id="IPR004364">
    <property type="entry name" value="Aa-tRNA-synt_II"/>
</dbReference>
<evidence type="ECO:0000256" key="6">
    <source>
        <dbReference type="ARBA" id="ARBA00023146"/>
    </source>
</evidence>
<comment type="subcellular location">
    <subcellularLocation>
        <location evidence="7">Cytoplasm</location>
    </subcellularLocation>
</comment>
<keyword evidence="6 7" id="KW-0030">Aminoacyl-tRNA synthetase</keyword>
<evidence type="ECO:0000256" key="3">
    <source>
        <dbReference type="ARBA" id="ARBA00022741"/>
    </source>
</evidence>
<comment type="catalytic activity">
    <reaction evidence="7">
        <text>tRNA(Asx) + L-aspartate + ATP = L-aspartyl-tRNA(Asx) + AMP + diphosphate</text>
        <dbReference type="Rhea" id="RHEA:18349"/>
        <dbReference type="Rhea" id="RHEA-COMP:9710"/>
        <dbReference type="Rhea" id="RHEA-COMP:9711"/>
        <dbReference type="ChEBI" id="CHEBI:29991"/>
        <dbReference type="ChEBI" id="CHEBI:30616"/>
        <dbReference type="ChEBI" id="CHEBI:33019"/>
        <dbReference type="ChEBI" id="CHEBI:78442"/>
        <dbReference type="ChEBI" id="CHEBI:78516"/>
        <dbReference type="ChEBI" id="CHEBI:456215"/>
        <dbReference type="EC" id="6.1.1.23"/>
    </reaction>
</comment>
<evidence type="ECO:0000256" key="2">
    <source>
        <dbReference type="ARBA" id="ARBA00022598"/>
    </source>
</evidence>
<dbReference type="Pfam" id="PF01336">
    <property type="entry name" value="tRNA_anti-codon"/>
    <property type="match status" value="1"/>
</dbReference>
<dbReference type="Gene3D" id="2.40.50.140">
    <property type="entry name" value="Nucleic acid-binding proteins"/>
    <property type="match status" value="1"/>
</dbReference>
<dbReference type="InterPro" id="IPR012340">
    <property type="entry name" value="NA-bd_OB-fold"/>
</dbReference>
<dbReference type="AlphaFoldDB" id="A0A239PHQ3"/>
<name>A0A239PHQ3_9ACTN</name>
<keyword evidence="4 7" id="KW-0067">ATP-binding</keyword>
<evidence type="ECO:0000256" key="5">
    <source>
        <dbReference type="ARBA" id="ARBA00022917"/>
    </source>
</evidence>
<keyword evidence="5 7" id="KW-0648">Protein biosynthesis</keyword>
<comment type="subunit">
    <text evidence="7">Homodimer.</text>
</comment>
<dbReference type="GO" id="GO:0003676">
    <property type="term" value="F:nucleic acid binding"/>
    <property type="evidence" value="ECO:0007669"/>
    <property type="project" value="InterPro"/>
</dbReference>
<dbReference type="InterPro" id="IPR004524">
    <property type="entry name" value="Asp-tRNA-ligase_1"/>
</dbReference>
<evidence type="ECO:0000256" key="4">
    <source>
        <dbReference type="ARBA" id="ARBA00022840"/>
    </source>
</evidence>
<dbReference type="InterPro" id="IPR029351">
    <property type="entry name" value="GAD_dom"/>
</dbReference>
<feature type="binding site" evidence="7">
    <location>
        <position position="214"/>
    </location>
    <ligand>
        <name>L-aspartate</name>
        <dbReference type="ChEBI" id="CHEBI:29991"/>
    </ligand>
</feature>
<feature type="binding site" evidence="7">
    <location>
        <position position="223"/>
    </location>
    <ligand>
        <name>ATP</name>
        <dbReference type="ChEBI" id="CHEBI:30616"/>
    </ligand>
</feature>
<dbReference type="GO" id="GO:0050560">
    <property type="term" value="F:aspartate-tRNA(Asn) ligase activity"/>
    <property type="evidence" value="ECO:0007669"/>
    <property type="project" value="UniProtKB-EC"/>
</dbReference>
<dbReference type="EC" id="6.1.1.23" evidence="7"/>
<feature type="domain" description="Aminoacyl-transfer RNA synthetases class-II family profile" evidence="8">
    <location>
        <begin position="135"/>
        <end position="558"/>
    </location>
</feature>
<dbReference type="PANTHER" id="PTHR22594">
    <property type="entry name" value="ASPARTYL/LYSYL-TRNA SYNTHETASE"/>
    <property type="match status" value="1"/>
</dbReference>
<evidence type="ECO:0000256" key="1">
    <source>
        <dbReference type="ARBA" id="ARBA00006303"/>
    </source>
</evidence>
<dbReference type="InterPro" id="IPR002312">
    <property type="entry name" value="Asp/Asn-tRNA-synth_IIb"/>
</dbReference>
<dbReference type="NCBIfam" id="TIGR00459">
    <property type="entry name" value="aspS_bact"/>
    <property type="match status" value="1"/>
</dbReference>
<dbReference type="SUPFAM" id="SSF55681">
    <property type="entry name" value="Class II aaRS and biotin synthetases"/>
    <property type="match status" value="1"/>
</dbReference>
<dbReference type="GO" id="GO:0004815">
    <property type="term" value="F:aspartate-tRNA ligase activity"/>
    <property type="evidence" value="ECO:0007669"/>
    <property type="project" value="UniProtKB-UniRule"/>
</dbReference>
<feature type="binding site" evidence="7">
    <location>
        <position position="477"/>
    </location>
    <ligand>
        <name>ATP</name>
        <dbReference type="ChEBI" id="CHEBI:30616"/>
    </ligand>
</feature>
<feature type="binding site" evidence="7">
    <location>
        <position position="168"/>
    </location>
    <ligand>
        <name>L-aspartate</name>
        <dbReference type="ChEBI" id="CHEBI:29991"/>
    </ligand>
</feature>
<feature type="binding site" evidence="7">
    <location>
        <begin position="529"/>
        <end position="532"/>
    </location>
    <ligand>
        <name>ATP</name>
        <dbReference type="ChEBI" id="CHEBI:30616"/>
    </ligand>
</feature>
<dbReference type="SUPFAM" id="SSF55261">
    <property type="entry name" value="GAD domain-like"/>
    <property type="match status" value="1"/>
</dbReference>
<dbReference type="EMBL" id="FZPH01000033">
    <property type="protein sequence ID" value="SNT66128.1"/>
    <property type="molecule type" value="Genomic_DNA"/>
</dbReference>
<dbReference type="Pfam" id="PF00152">
    <property type="entry name" value="tRNA-synt_2"/>
    <property type="match status" value="1"/>
</dbReference>
<dbReference type="GO" id="GO:0006422">
    <property type="term" value="P:aspartyl-tRNA aminoacylation"/>
    <property type="evidence" value="ECO:0007669"/>
    <property type="project" value="UniProtKB-UniRule"/>
</dbReference>
<keyword evidence="3 7" id="KW-0547">Nucleotide-binding</keyword>